<evidence type="ECO:0000313" key="3">
    <source>
        <dbReference type="Proteomes" id="UP000735302"/>
    </source>
</evidence>
<reference evidence="2 3" key="1">
    <citation type="journal article" date="2021" name="Elife">
        <title>Chloroplast acquisition without the gene transfer in kleptoplastic sea slugs, Plakobranchus ocellatus.</title>
        <authorList>
            <person name="Maeda T."/>
            <person name="Takahashi S."/>
            <person name="Yoshida T."/>
            <person name="Shimamura S."/>
            <person name="Takaki Y."/>
            <person name="Nagai Y."/>
            <person name="Toyoda A."/>
            <person name="Suzuki Y."/>
            <person name="Arimoto A."/>
            <person name="Ishii H."/>
            <person name="Satoh N."/>
            <person name="Nishiyama T."/>
            <person name="Hasebe M."/>
            <person name="Maruyama T."/>
            <person name="Minagawa J."/>
            <person name="Obokata J."/>
            <person name="Shigenobu S."/>
        </authorList>
    </citation>
    <scope>NUCLEOTIDE SEQUENCE [LARGE SCALE GENOMIC DNA]</scope>
</reference>
<organism evidence="2 3">
    <name type="scientific">Plakobranchus ocellatus</name>
    <dbReference type="NCBI Taxonomy" id="259542"/>
    <lineage>
        <taxon>Eukaryota</taxon>
        <taxon>Metazoa</taxon>
        <taxon>Spiralia</taxon>
        <taxon>Lophotrochozoa</taxon>
        <taxon>Mollusca</taxon>
        <taxon>Gastropoda</taxon>
        <taxon>Heterobranchia</taxon>
        <taxon>Euthyneura</taxon>
        <taxon>Panpulmonata</taxon>
        <taxon>Sacoglossa</taxon>
        <taxon>Placobranchoidea</taxon>
        <taxon>Plakobranchidae</taxon>
        <taxon>Plakobranchus</taxon>
    </lineage>
</organism>
<evidence type="ECO:0000256" key="1">
    <source>
        <dbReference type="SAM" id="SignalP"/>
    </source>
</evidence>
<evidence type="ECO:0000313" key="2">
    <source>
        <dbReference type="EMBL" id="GFO00398.1"/>
    </source>
</evidence>
<protein>
    <recommendedName>
        <fullName evidence="4">Secreted protein</fullName>
    </recommendedName>
</protein>
<feature type="chain" id="PRO_5043483937" description="Secreted protein" evidence="1">
    <location>
        <begin position="17"/>
        <end position="89"/>
    </location>
</feature>
<name>A0AAV3ZZT0_9GAST</name>
<keyword evidence="3" id="KW-1185">Reference proteome</keyword>
<dbReference type="EMBL" id="BLXT01003087">
    <property type="protein sequence ID" value="GFO00398.1"/>
    <property type="molecule type" value="Genomic_DNA"/>
</dbReference>
<sequence>MTLNLSVLIFWPLLTSDSDIKWSPPLYSLPCVQLVKRQNHRTPGPLVLARPAKKPGSPAGQSSFGPWTWLAVVISGTRAVTGLGPIGPY</sequence>
<comment type="caution">
    <text evidence="2">The sequence shown here is derived from an EMBL/GenBank/DDBJ whole genome shotgun (WGS) entry which is preliminary data.</text>
</comment>
<feature type="signal peptide" evidence="1">
    <location>
        <begin position="1"/>
        <end position="16"/>
    </location>
</feature>
<keyword evidence="1" id="KW-0732">Signal</keyword>
<dbReference type="AlphaFoldDB" id="A0AAV3ZZT0"/>
<proteinExistence type="predicted"/>
<gene>
    <name evidence="2" type="ORF">PoB_002690300</name>
</gene>
<accession>A0AAV3ZZT0</accession>
<evidence type="ECO:0008006" key="4">
    <source>
        <dbReference type="Google" id="ProtNLM"/>
    </source>
</evidence>
<dbReference type="Proteomes" id="UP000735302">
    <property type="component" value="Unassembled WGS sequence"/>
</dbReference>